<accession>A0ACC0ZC47</accession>
<evidence type="ECO:0000313" key="2">
    <source>
        <dbReference type="Proteomes" id="UP001163603"/>
    </source>
</evidence>
<protein>
    <submittedName>
        <fullName evidence="1">Uncharacterized protein</fullName>
    </submittedName>
</protein>
<dbReference type="EMBL" id="CM047737">
    <property type="protein sequence ID" value="KAJ0049141.1"/>
    <property type="molecule type" value="Genomic_DNA"/>
</dbReference>
<reference evidence="2" key="1">
    <citation type="journal article" date="2023" name="G3 (Bethesda)">
        <title>Genome assembly and association tests identify interacting loci associated with vigor, precocity, and sex in interspecific pistachio rootstocks.</title>
        <authorList>
            <person name="Palmer W."/>
            <person name="Jacygrad E."/>
            <person name="Sagayaradj S."/>
            <person name="Cavanaugh K."/>
            <person name="Han R."/>
            <person name="Bertier L."/>
            <person name="Beede B."/>
            <person name="Kafkas S."/>
            <person name="Golino D."/>
            <person name="Preece J."/>
            <person name="Michelmore R."/>
        </authorList>
    </citation>
    <scope>NUCLEOTIDE SEQUENCE [LARGE SCALE GENOMIC DNA]</scope>
</reference>
<gene>
    <name evidence="1" type="ORF">Pint_15975</name>
</gene>
<organism evidence="1 2">
    <name type="scientific">Pistacia integerrima</name>
    <dbReference type="NCBI Taxonomy" id="434235"/>
    <lineage>
        <taxon>Eukaryota</taxon>
        <taxon>Viridiplantae</taxon>
        <taxon>Streptophyta</taxon>
        <taxon>Embryophyta</taxon>
        <taxon>Tracheophyta</taxon>
        <taxon>Spermatophyta</taxon>
        <taxon>Magnoliopsida</taxon>
        <taxon>eudicotyledons</taxon>
        <taxon>Gunneridae</taxon>
        <taxon>Pentapetalae</taxon>
        <taxon>rosids</taxon>
        <taxon>malvids</taxon>
        <taxon>Sapindales</taxon>
        <taxon>Anacardiaceae</taxon>
        <taxon>Pistacia</taxon>
    </lineage>
</organism>
<name>A0ACC0ZC47_9ROSI</name>
<evidence type="ECO:0000313" key="1">
    <source>
        <dbReference type="EMBL" id="KAJ0049141.1"/>
    </source>
</evidence>
<comment type="caution">
    <text evidence="1">The sequence shown here is derived from an EMBL/GenBank/DDBJ whole genome shotgun (WGS) entry which is preliminary data.</text>
</comment>
<proteinExistence type="predicted"/>
<keyword evidence="2" id="KW-1185">Reference proteome</keyword>
<dbReference type="Proteomes" id="UP001163603">
    <property type="component" value="Chromosome 2"/>
</dbReference>
<sequence>MDVLSCILCLLLTWMLVIALQSIAKRLKPTSTKLPPGPRSFPVIGNLLELGDKPHKALARLAKVHGPIMTLKLGQVTTIVISSDNMAKQVLQIHDLYFCNRTIPDALFAHQHHEFSMAWLPVSSAWRNLRKICNSHIFTSQKLDANQDLRRKKVQELLAYVQESCRAGRAVDIGQAAFSTSLNLISNTIFSIDLADPNSDIAREFKELVWGIMVEAGKPNLADFFPVLKKIDPQGRRSRMTVYFGKMLELFDHMIDQRLQLKEGQGYVKSKDMLDILLQVIAENRSEEIDRNNIKHLFVVSTVVVHYSSRLKLILLHPGLLSRHCGAQKMGVILDSGRVLEPII</sequence>